<dbReference type="OrthoDB" id="10253041at2759"/>
<dbReference type="InterPro" id="IPR040626">
    <property type="entry name" value="Pepdidase_M14_N"/>
</dbReference>
<keyword evidence="7" id="KW-0121">Carboxypeptidase</keyword>
<evidence type="ECO:0000256" key="4">
    <source>
        <dbReference type="SAM" id="Coils"/>
    </source>
</evidence>
<proteinExistence type="inferred from homology"/>
<feature type="active site" description="Proton donor/acceptor" evidence="3">
    <location>
        <position position="693"/>
    </location>
</feature>
<evidence type="ECO:0000256" key="5">
    <source>
        <dbReference type="SAM" id="MobiDB-lite"/>
    </source>
</evidence>
<dbReference type="PANTHER" id="PTHR12756:SF11">
    <property type="entry name" value="CYTOSOLIC CARBOXYPEPTIDASE 1"/>
    <property type="match status" value="1"/>
</dbReference>
<feature type="region of interest" description="Disordered" evidence="5">
    <location>
        <begin position="708"/>
        <end position="760"/>
    </location>
</feature>
<dbReference type="GO" id="GO:0006508">
    <property type="term" value="P:proteolysis"/>
    <property type="evidence" value="ECO:0007669"/>
    <property type="project" value="InterPro"/>
</dbReference>
<feature type="coiled-coil region" evidence="4">
    <location>
        <begin position="40"/>
        <end position="69"/>
    </location>
</feature>
<dbReference type="InterPro" id="IPR000834">
    <property type="entry name" value="Peptidase_M14"/>
</dbReference>
<evidence type="ECO:0000313" key="8">
    <source>
        <dbReference type="Proteomes" id="UP000039865"/>
    </source>
</evidence>
<organism evidence="7 8">
    <name type="scientific">Stylonychia lemnae</name>
    <name type="common">Ciliate</name>
    <dbReference type="NCBI Taxonomy" id="5949"/>
    <lineage>
        <taxon>Eukaryota</taxon>
        <taxon>Sar</taxon>
        <taxon>Alveolata</taxon>
        <taxon>Ciliophora</taxon>
        <taxon>Intramacronucleata</taxon>
        <taxon>Spirotrichea</taxon>
        <taxon>Stichotrichia</taxon>
        <taxon>Sporadotrichida</taxon>
        <taxon>Oxytrichidae</taxon>
        <taxon>Stylonychinae</taxon>
        <taxon>Stylonychia</taxon>
    </lineage>
</organism>
<sequence length="1318" mass="153062">MSVQQQNLGKIASPCYSPYIQQRQEDEVIIQEQIIQETLLTENTNELEQQELEQKQKELEKEMQEEEDFALFEKAMLTNQRKINHTKQRFYSQSQQLDSMTDQKLTYHRLGLLVYDSKANIKVVDSPFKELSQTQVDAFYATNYYTVTDEPKANKLKFVKKLAPNVQVENCSKIEAKIFQKLPSFSKKKQYKKEFELRIPSSDSIVLFNSRFESGNLGQAIRQSDGDYMLFLEFDTNSHNHSQWFYFSAMGRRRGQSIKFTIINLMKVDSLYNKGMQICTFSQKKYETSGQGWHRSGYNIKYSRNKYNTAYIPTKELDMVDDDESQEEGEDQEEKTRVHYSLTFQYTFEHDNDTVFFSHFYPFTHRDLKKSLGQIMDLPKMSNIMRIDNLCDTLGGNPCYILTITQNIKTYLTSEDEQQLLKKSDAARAMVKKKLEIYEARQKVREVILQNNQLQKLQQQHLKDQPNIQDADGAEQVHRTPSVNTSQNLVQIVDYGFNPYMNQYLNDHKKKRAIVLTARVHPGESNSSFIMDGIIRFLTSNCKEAKILRQNYIFKIVPMLNPDGVIYGNYRCSLLGVDLNRRWINPSKILHPTIHYTKQIIKMLDLDRTIDLYTDIHGHSRKYNVFMYGCAFPEISIDSRNNSIIKVLPSILNDRVEAFKMKDCKFALEKEKESTARIVLFKELQIVNSYTMEASFFGTEPEEVVKQVEDNNEEEDEVSGASEDDDNSPRKPMEDSKQQLDESHQNIQQSPNPDEKKIDDDPRYILLVKKNDDPDGPKPQIKFTPRVLQQIGYDFCRSLYLFMNPMHVRKQVNRLMNEARKKRLGNQATSPQRDKSNIEQSTPMQINLQPTNLQSNNNNIKEPYQATTSLKRQPRINTNSRESPTKVSRFKNLNSINQTLQLQNQERVESFRTKLNQKSFVVNSQKIKKLLDSRDQNERDRDRTINVISTDRLPIIEAKDSFIEKVDSFIQSKPYESRLKLDTSQQRSLQRDKEAEIIIQQLSPNISIINHREQSSQNSIRKNRKSDLGINSLTFNDKYITLKRQSAVRQPANLKTKIQEMIVNTPFNAKSLEQNPSLVALYPLNSITSNNINIQSNNNSSTNKSFMVINSKIDTNNHYVARDRYLRNEKQQQAISAQQRSINIHKQLSSNSDGIAKFAGSLNKKNSFINFPFSMMPDSSIFNQSLTTNNDDISPYNSNTHNSIVYQKKSQLEQPGLGSFGNHFQVSNMDPTHVYIKSQKVQRVSINLGNLSVKLPSIKLKNEQQQNAFNPKFFSNHQSKDSFEDTQGQIPSINLNELLKSRIEDKSKSVNKNFKPKR</sequence>
<keyword evidence="7" id="KW-0378">Hydrolase</keyword>
<reference evidence="7 8" key="1">
    <citation type="submission" date="2014-06" db="EMBL/GenBank/DDBJ databases">
        <authorList>
            <person name="Swart Estienne"/>
        </authorList>
    </citation>
    <scope>NUCLEOTIDE SEQUENCE [LARGE SCALE GENOMIC DNA]</scope>
    <source>
        <strain evidence="7 8">130c</strain>
    </source>
</reference>
<comment type="similarity">
    <text evidence="2 3">Belongs to the peptidase M14 family.</text>
</comment>
<evidence type="ECO:0000313" key="7">
    <source>
        <dbReference type="EMBL" id="CDW80420.1"/>
    </source>
</evidence>
<evidence type="ECO:0000256" key="1">
    <source>
        <dbReference type="ARBA" id="ARBA00001947"/>
    </source>
</evidence>
<keyword evidence="8" id="KW-1185">Reference proteome</keyword>
<dbReference type="GO" id="GO:0004181">
    <property type="term" value="F:metallocarboxypeptidase activity"/>
    <property type="evidence" value="ECO:0007669"/>
    <property type="project" value="InterPro"/>
</dbReference>
<feature type="compositionally biased region" description="Basic and acidic residues" evidence="5">
    <location>
        <begin position="727"/>
        <end position="744"/>
    </location>
</feature>
<dbReference type="Pfam" id="PF00246">
    <property type="entry name" value="Peptidase_M14"/>
    <property type="match status" value="1"/>
</dbReference>
<dbReference type="PROSITE" id="PS52035">
    <property type="entry name" value="PEPTIDASE_M14"/>
    <property type="match status" value="1"/>
</dbReference>
<dbReference type="GO" id="GO:0008270">
    <property type="term" value="F:zinc ion binding"/>
    <property type="evidence" value="ECO:0007669"/>
    <property type="project" value="InterPro"/>
</dbReference>
<feature type="compositionally biased region" description="Acidic residues" evidence="5">
    <location>
        <begin position="710"/>
        <end position="726"/>
    </location>
</feature>
<feature type="region of interest" description="Disordered" evidence="5">
    <location>
        <begin position="865"/>
        <end position="886"/>
    </location>
</feature>
<evidence type="ECO:0000256" key="2">
    <source>
        <dbReference type="ARBA" id="ARBA00005988"/>
    </source>
</evidence>
<dbReference type="Gene3D" id="3.40.630.10">
    <property type="entry name" value="Zn peptidases"/>
    <property type="match status" value="1"/>
</dbReference>
<evidence type="ECO:0000259" key="6">
    <source>
        <dbReference type="PROSITE" id="PS52035"/>
    </source>
</evidence>
<feature type="region of interest" description="Disordered" evidence="5">
    <location>
        <begin position="822"/>
        <end position="841"/>
    </location>
</feature>
<dbReference type="SUPFAM" id="SSF53187">
    <property type="entry name" value="Zn-dependent exopeptidases"/>
    <property type="match status" value="1"/>
</dbReference>
<feature type="domain" description="Peptidase M14" evidence="6">
    <location>
        <begin position="361"/>
        <end position="722"/>
    </location>
</feature>
<evidence type="ECO:0000256" key="3">
    <source>
        <dbReference type="PROSITE-ProRule" id="PRU01379"/>
    </source>
</evidence>
<protein>
    <submittedName>
        <fullName evidence="7">Zinc carboxypeptidase family protein</fullName>
    </submittedName>
</protein>
<comment type="cofactor">
    <cofactor evidence="1">
        <name>Zn(2+)</name>
        <dbReference type="ChEBI" id="CHEBI:29105"/>
    </cofactor>
</comment>
<dbReference type="Gene3D" id="2.60.40.3120">
    <property type="match status" value="1"/>
</dbReference>
<gene>
    <name evidence="7" type="primary">Contig15770.g16809</name>
    <name evidence="7" type="ORF">STYLEM_9418</name>
</gene>
<name>A0A078ADY9_STYLE</name>
<accession>A0A078ADY9</accession>
<dbReference type="InParanoid" id="A0A078ADY9"/>
<dbReference type="Proteomes" id="UP000039865">
    <property type="component" value="Unassembled WGS sequence"/>
</dbReference>
<dbReference type="Pfam" id="PF18027">
    <property type="entry name" value="Pepdidase_M14_N"/>
    <property type="match status" value="1"/>
</dbReference>
<dbReference type="EMBL" id="CCKQ01008953">
    <property type="protein sequence ID" value="CDW80420.1"/>
    <property type="molecule type" value="Genomic_DNA"/>
</dbReference>
<dbReference type="InterPro" id="IPR050821">
    <property type="entry name" value="Cytosolic_carboxypeptidase"/>
</dbReference>
<keyword evidence="7" id="KW-0645">Protease</keyword>
<dbReference type="PANTHER" id="PTHR12756">
    <property type="entry name" value="CYTOSOLIC CARBOXYPEPTIDASE"/>
    <property type="match status" value="1"/>
</dbReference>
<keyword evidence="4" id="KW-0175">Coiled coil</keyword>